<evidence type="ECO:0000313" key="1">
    <source>
        <dbReference type="EMBL" id="QEG09472.1"/>
    </source>
</evidence>
<accession>A0A5B9NAG3</accession>
<sequence length="151" mass="17762">MSEESKWNAYQQAKAKERMKYDKNLPEDCEGCMSGRRWTVQEQVNLIRALKQDNSISGLCTLMNRPRYGILSKMAKMGLVHMQPAIGNYKYRGKAQFAYIAEVISKKRFHSMPEPVQQELIARGWGVDQQRVIAPYWWRRAVIKDDIRRHK</sequence>
<evidence type="ECO:0000313" key="2">
    <source>
        <dbReference type="Proteomes" id="UP000322680"/>
    </source>
</evidence>
<organism evidence="1 2">
    <name type="scientific">Serratia phage MyoSmar</name>
    <dbReference type="NCBI Taxonomy" id="2596673"/>
    <lineage>
        <taxon>Viruses</taxon>
        <taxon>Duplodnaviria</taxon>
        <taxon>Heunggongvirae</taxon>
        <taxon>Uroviricota</taxon>
        <taxon>Caudoviricetes</taxon>
        <taxon>Lindbergviridae</taxon>
        <taxon>Myosmarvirus</taxon>
        <taxon>Myosmarvirus myosmar</taxon>
    </lineage>
</organism>
<reference evidence="2" key="1">
    <citation type="submission" date="2019-06" db="EMBL/GenBank/DDBJ databases">
        <title>Complete Genome Sequence of Serratia marcescens Myophage MyoSmar.</title>
        <authorList>
            <person name="Cooper S."/>
            <person name="Nguyen Q."/>
            <person name="Newkirk H."/>
            <person name="Liu M."/>
            <person name="Cahill J."/>
            <person name="Ramsey J."/>
        </authorList>
    </citation>
    <scope>NUCLEOTIDE SEQUENCE [LARGE SCALE GENOMIC DNA]</scope>
</reference>
<gene>
    <name evidence="1" type="ORF">CPT_MyoSmar_023</name>
</gene>
<dbReference type="Proteomes" id="UP000322680">
    <property type="component" value="Segment"/>
</dbReference>
<keyword evidence="2" id="KW-1185">Reference proteome</keyword>
<proteinExistence type="predicted"/>
<name>A0A5B9NAG3_9CAUD</name>
<dbReference type="EMBL" id="MN062189">
    <property type="protein sequence ID" value="QEG09472.1"/>
    <property type="molecule type" value="Genomic_DNA"/>
</dbReference>
<protein>
    <submittedName>
        <fullName evidence="1">Uncharacterized protein</fullName>
    </submittedName>
</protein>